<evidence type="ECO:0000256" key="2">
    <source>
        <dbReference type="SAM" id="MobiDB-lite"/>
    </source>
</evidence>
<sequence>MTTIISRAPAGPQHSVSETRRERKVRVGGGTIACTTAGTGEPLLLIHGLGGSRRTWDRVLDGLAATHTVIAPDLPGHGESDAPAGDYSLGALAASLRDLLVVLGHSYATVVGHSLGGGVALQFAYQFPERIERLALISSGGLGPQLTPVLRAATLPGAQTVVAGLALVPRSVTLRTLNAVSSIAPALLARPDAGPVADSLRLLTHAGQRRTFIRTARTVINWRGQSVSATGHLEQLAGLPVLLVWGTDDKTIPPHHHRGVAGLLTDPRLLEIDGAGHYPQETAADRLLPALRQFLESTAPFRYTESRWRRQLTTRAGRP</sequence>
<dbReference type="PRINTS" id="PR00111">
    <property type="entry name" value="ABHYDROLASE"/>
</dbReference>
<dbReference type="PANTHER" id="PTHR43798:SF31">
    <property type="entry name" value="AB HYDROLASE SUPERFAMILY PROTEIN YCLE"/>
    <property type="match status" value="1"/>
</dbReference>
<dbReference type="EMBL" id="JBIAZU010000002">
    <property type="protein sequence ID" value="MFF5289546.1"/>
    <property type="molecule type" value="Genomic_DNA"/>
</dbReference>
<evidence type="ECO:0000313" key="4">
    <source>
        <dbReference type="EMBL" id="MFF5289546.1"/>
    </source>
</evidence>
<evidence type="ECO:0000313" key="5">
    <source>
        <dbReference type="Proteomes" id="UP001602245"/>
    </source>
</evidence>
<accession>A0ABW6WBL1</accession>
<dbReference type="Pfam" id="PF00561">
    <property type="entry name" value="Abhydrolase_1"/>
    <property type="match status" value="1"/>
</dbReference>
<dbReference type="Gene3D" id="3.40.50.1820">
    <property type="entry name" value="alpha/beta hydrolase"/>
    <property type="match status" value="1"/>
</dbReference>
<organism evidence="4 5">
    <name type="scientific">Paractinoplanes globisporus</name>
    <dbReference type="NCBI Taxonomy" id="113565"/>
    <lineage>
        <taxon>Bacteria</taxon>
        <taxon>Bacillati</taxon>
        <taxon>Actinomycetota</taxon>
        <taxon>Actinomycetes</taxon>
        <taxon>Micromonosporales</taxon>
        <taxon>Micromonosporaceae</taxon>
        <taxon>Paractinoplanes</taxon>
    </lineage>
</organism>
<proteinExistence type="predicted"/>
<evidence type="ECO:0000259" key="3">
    <source>
        <dbReference type="Pfam" id="PF00561"/>
    </source>
</evidence>
<protein>
    <submittedName>
        <fullName evidence="4">Alpha/beta fold hydrolase</fullName>
    </submittedName>
</protein>
<dbReference type="InterPro" id="IPR000073">
    <property type="entry name" value="AB_hydrolase_1"/>
</dbReference>
<evidence type="ECO:0000256" key="1">
    <source>
        <dbReference type="ARBA" id="ARBA00022801"/>
    </source>
</evidence>
<dbReference type="PANTHER" id="PTHR43798">
    <property type="entry name" value="MONOACYLGLYCEROL LIPASE"/>
    <property type="match status" value="1"/>
</dbReference>
<comment type="caution">
    <text evidence="4">The sequence shown here is derived from an EMBL/GenBank/DDBJ whole genome shotgun (WGS) entry which is preliminary data.</text>
</comment>
<dbReference type="InterPro" id="IPR029058">
    <property type="entry name" value="AB_hydrolase_fold"/>
</dbReference>
<feature type="region of interest" description="Disordered" evidence="2">
    <location>
        <begin position="1"/>
        <end position="24"/>
    </location>
</feature>
<dbReference type="SUPFAM" id="SSF53474">
    <property type="entry name" value="alpha/beta-Hydrolases"/>
    <property type="match status" value="1"/>
</dbReference>
<dbReference type="GO" id="GO:0016787">
    <property type="term" value="F:hydrolase activity"/>
    <property type="evidence" value="ECO:0007669"/>
    <property type="project" value="UniProtKB-KW"/>
</dbReference>
<keyword evidence="5" id="KW-1185">Reference proteome</keyword>
<name>A0ABW6WBL1_9ACTN</name>
<dbReference type="Proteomes" id="UP001602245">
    <property type="component" value="Unassembled WGS sequence"/>
</dbReference>
<gene>
    <name evidence="4" type="ORF">ACFY35_08915</name>
</gene>
<reference evidence="4 5" key="1">
    <citation type="submission" date="2024-10" db="EMBL/GenBank/DDBJ databases">
        <title>The Natural Products Discovery Center: Release of the First 8490 Sequenced Strains for Exploring Actinobacteria Biosynthetic Diversity.</title>
        <authorList>
            <person name="Kalkreuter E."/>
            <person name="Kautsar S.A."/>
            <person name="Yang D."/>
            <person name="Bader C.D."/>
            <person name="Teijaro C.N."/>
            <person name="Fluegel L."/>
            <person name="Davis C.M."/>
            <person name="Simpson J.R."/>
            <person name="Lauterbach L."/>
            <person name="Steele A.D."/>
            <person name="Gui C."/>
            <person name="Meng S."/>
            <person name="Li G."/>
            <person name="Viehrig K."/>
            <person name="Ye F."/>
            <person name="Su P."/>
            <person name="Kiefer A.F."/>
            <person name="Nichols A."/>
            <person name="Cepeda A.J."/>
            <person name="Yan W."/>
            <person name="Fan B."/>
            <person name="Jiang Y."/>
            <person name="Adhikari A."/>
            <person name="Zheng C.-J."/>
            <person name="Schuster L."/>
            <person name="Cowan T.M."/>
            <person name="Smanski M.J."/>
            <person name="Chevrette M.G."/>
            <person name="De Carvalho L.P.S."/>
            <person name="Shen B."/>
        </authorList>
    </citation>
    <scope>NUCLEOTIDE SEQUENCE [LARGE SCALE GENOMIC DNA]</scope>
    <source>
        <strain evidence="4 5">NPDC000087</strain>
    </source>
</reference>
<keyword evidence="1 4" id="KW-0378">Hydrolase</keyword>
<dbReference type="RefSeq" id="WP_211216832.1">
    <property type="nucleotide sequence ID" value="NZ_JBIAZU010000002.1"/>
</dbReference>
<dbReference type="InterPro" id="IPR050266">
    <property type="entry name" value="AB_hydrolase_sf"/>
</dbReference>
<feature type="domain" description="AB hydrolase-1" evidence="3">
    <location>
        <begin position="42"/>
        <end position="283"/>
    </location>
</feature>